<comment type="caution">
    <text evidence="2">The sequence shown here is derived from an EMBL/GenBank/DDBJ whole genome shotgun (WGS) entry which is preliminary data.</text>
</comment>
<dbReference type="SUPFAM" id="SSF53067">
    <property type="entry name" value="Actin-like ATPase domain"/>
    <property type="match status" value="1"/>
</dbReference>
<protein>
    <submittedName>
        <fullName evidence="2">ROK family protein</fullName>
    </submittedName>
</protein>
<dbReference type="EMBL" id="BAAAQF010000019">
    <property type="protein sequence ID" value="GAA1687805.1"/>
    <property type="molecule type" value="Genomic_DNA"/>
</dbReference>
<dbReference type="InterPro" id="IPR043129">
    <property type="entry name" value="ATPase_NBD"/>
</dbReference>
<dbReference type="Gene3D" id="3.30.420.40">
    <property type="match status" value="2"/>
</dbReference>
<gene>
    <name evidence="2" type="ORF">GCM10009830_39220</name>
</gene>
<evidence type="ECO:0000313" key="3">
    <source>
        <dbReference type="Proteomes" id="UP001499851"/>
    </source>
</evidence>
<dbReference type="PANTHER" id="PTHR18964:SF169">
    <property type="entry name" value="N-ACETYLMANNOSAMINE KINASE"/>
    <property type="match status" value="1"/>
</dbReference>
<dbReference type="RefSeq" id="WP_344489914.1">
    <property type="nucleotide sequence ID" value="NZ_BAAAQF010000019.1"/>
</dbReference>
<sequence length="306" mass="30178">MNVTMALDLGGTKVEAALVREDGSVVAGTRSRAATGEAAAADRGAAEQAIEQVVRHCMAAPEWAGVTAAGIGSAGPVDLGAGSIAPINLPSLKGFAIADFTAAVSGLERVVLRLDGTCIALAESWLGAARGVRNALVMVVSTGVGGGVVSDGRLVAGSGGNAGHIGQVVVASVEGSAHDATVEGIASGPSTVRWARGRGWDGSSGEDLARDYAAGVPVAVAAVRRSARAVGLGLVNAATLLDLDVAVIGGGFSFAAADYPELVAAAVREYAVNAYAANLPVVRAELGGDAPLIGAAALVHRADLLS</sequence>
<dbReference type="InterPro" id="IPR000600">
    <property type="entry name" value="ROK"/>
</dbReference>
<comment type="similarity">
    <text evidence="1">Belongs to the ROK (NagC/XylR) family.</text>
</comment>
<accession>A0ABN2HGZ5</accession>
<reference evidence="2 3" key="1">
    <citation type="journal article" date="2019" name="Int. J. Syst. Evol. Microbiol.">
        <title>The Global Catalogue of Microorganisms (GCM) 10K type strain sequencing project: providing services to taxonomists for standard genome sequencing and annotation.</title>
        <authorList>
            <consortium name="The Broad Institute Genomics Platform"/>
            <consortium name="The Broad Institute Genome Sequencing Center for Infectious Disease"/>
            <person name="Wu L."/>
            <person name="Ma J."/>
        </authorList>
    </citation>
    <scope>NUCLEOTIDE SEQUENCE [LARGE SCALE GENOMIC DNA]</scope>
    <source>
        <strain evidence="2 3">JCM 16001</strain>
    </source>
</reference>
<dbReference type="PANTHER" id="PTHR18964">
    <property type="entry name" value="ROK (REPRESSOR, ORF, KINASE) FAMILY"/>
    <property type="match status" value="1"/>
</dbReference>
<name>A0ABN2HGZ5_9ACTN</name>
<dbReference type="Proteomes" id="UP001499851">
    <property type="component" value="Unassembled WGS sequence"/>
</dbReference>
<dbReference type="Pfam" id="PF00480">
    <property type="entry name" value="ROK"/>
    <property type="match status" value="1"/>
</dbReference>
<evidence type="ECO:0000256" key="1">
    <source>
        <dbReference type="ARBA" id="ARBA00006479"/>
    </source>
</evidence>
<keyword evidence="3" id="KW-1185">Reference proteome</keyword>
<proteinExistence type="inferred from homology"/>
<organism evidence="2 3">
    <name type="scientific">Glycomyces endophyticus</name>
    <dbReference type="NCBI Taxonomy" id="480996"/>
    <lineage>
        <taxon>Bacteria</taxon>
        <taxon>Bacillati</taxon>
        <taxon>Actinomycetota</taxon>
        <taxon>Actinomycetes</taxon>
        <taxon>Glycomycetales</taxon>
        <taxon>Glycomycetaceae</taxon>
        <taxon>Glycomyces</taxon>
    </lineage>
</organism>
<evidence type="ECO:0000313" key="2">
    <source>
        <dbReference type="EMBL" id="GAA1687805.1"/>
    </source>
</evidence>